<dbReference type="InterPro" id="IPR012902">
    <property type="entry name" value="N_methyl_site"/>
</dbReference>
<dbReference type="EMBL" id="JBHRTI010000007">
    <property type="protein sequence ID" value="MFC3148496.1"/>
    <property type="molecule type" value="Genomic_DNA"/>
</dbReference>
<keyword evidence="3" id="KW-1185">Reference proteome</keyword>
<dbReference type="RefSeq" id="WP_377304515.1">
    <property type="nucleotide sequence ID" value="NZ_CP180191.1"/>
</dbReference>
<dbReference type="PROSITE" id="PS00409">
    <property type="entry name" value="PROKAR_NTER_METHYL"/>
    <property type="match status" value="1"/>
</dbReference>
<gene>
    <name evidence="2" type="ORF">ACFOEN_12765</name>
</gene>
<sequence>MRHSLRSQRGLTLVELMIALVIGLLITVAAASLYLVARQGFRTNDDQSRNFETGRLAVEVLSRNIRMAGAPAFVPATANAQVVEIPGRLPVTGTDGGAGGPDTITVRYFSDQPYNAGTLAGADCLGQAVGVADVVNTFSIDANGQLMCQGNGGGGGNAAQPLAAQVVDMQATYGVAAAVGQGNAAAFVNAAGVADWTLVRTVDLCFEVVSFEPNIASGPTPGTNCRGQAFPADGRVHRLFRTTVNLRNGSTGNLFPDIP</sequence>
<dbReference type="Proteomes" id="UP001595556">
    <property type="component" value="Unassembled WGS sequence"/>
</dbReference>
<dbReference type="Pfam" id="PF07963">
    <property type="entry name" value="N_methyl"/>
    <property type="match status" value="1"/>
</dbReference>
<organism evidence="2 3">
    <name type="scientific">Piscinibacterium candidicorallinum</name>
    <dbReference type="NCBI Taxonomy" id="1793872"/>
    <lineage>
        <taxon>Bacteria</taxon>
        <taxon>Pseudomonadati</taxon>
        <taxon>Pseudomonadota</taxon>
        <taxon>Betaproteobacteria</taxon>
        <taxon>Burkholderiales</taxon>
        <taxon>Piscinibacterium</taxon>
    </lineage>
</organism>
<protein>
    <submittedName>
        <fullName evidence="2">PilW family protein</fullName>
    </submittedName>
</protein>
<proteinExistence type="predicted"/>
<keyword evidence="1" id="KW-0812">Transmembrane</keyword>
<evidence type="ECO:0000313" key="3">
    <source>
        <dbReference type="Proteomes" id="UP001595556"/>
    </source>
</evidence>
<dbReference type="Pfam" id="PF16074">
    <property type="entry name" value="PilW"/>
    <property type="match status" value="1"/>
</dbReference>
<keyword evidence="1" id="KW-1133">Transmembrane helix</keyword>
<reference evidence="3" key="1">
    <citation type="journal article" date="2019" name="Int. J. Syst. Evol. Microbiol.">
        <title>The Global Catalogue of Microorganisms (GCM) 10K type strain sequencing project: providing services to taxonomists for standard genome sequencing and annotation.</title>
        <authorList>
            <consortium name="The Broad Institute Genomics Platform"/>
            <consortium name="The Broad Institute Genome Sequencing Center for Infectious Disease"/>
            <person name="Wu L."/>
            <person name="Ma J."/>
        </authorList>
    </citation>
    <scope>NUCLEOTIDE SEQUENCE [LARGE SCALE GENOMIC DNA]</scope>
    <source>
        <strain evidence="3">KCTC 52168</strain>
    </source>
</reference>
<evidence type="ECO:0000256" key="1">
    <source>
        <dbReference type="SAM" id="Phobius"/>
    </source>
</evidence>
<keyword evidence="1" id="KW-0472">Membrane</keyword>
<dbReference type="NCBIfam" id="TIGR02532">
    <property type="entry name" value="IV_pilin_GFxxxE"/>
    <property type="match status" value="1"/>
</dbReference>
<accession>A0ABV7HA95</accession>
<evidence type="ECO:0000313" key="2">
    <source>
        <dbReference type="EMBL" id="MFC3148496.1"/>
    </source>
</evidence>
<dbReference type="InterPro" id="IPR032092">
    <property type="entry name" value="PilW"/>
</dbReference>
<feature type="transmembrane region" description="Helical" evidence="1">
    <location>
        <begin position="12"/>
        <end position="37"/>
    </location>
</feature>
<name>A0ABV7HA95_9BURK</name>
<comment type="caution">
    <text evidence="2">The sequence shown here is derived from an EMBL/GenBank/DDBJ whole genome shotgun (WGS) entry which is preliminary data.</text>
</comment>